<dbReference type="RefSeq" id="WP_167165522.1">
    <property type="nucleotide sequence ID" value="NZ_BAAAOO010000015.1"/>
</dbReference>
<name>A0ABX0SDN1_9ACTN</name>
<evidence type="ECO:0008006" key="3">
    <source>
        <dbReference type="Google" id="ProtNLM"/>
    </source>
</evidence>
<dbReference type="Proteomes" id="UP000749311">
    <property type="component" value="Unassembled WGS sequence"/>
</dbReference>
<evidence type="ECO:0000313" key="1">
    <source>
        <dbReference type="EMBL" id="NIH56502.1"/>
    </source>
</evidence>
<keyword evidence="2" id="KW-1185">Reference proteome</keyword>
<comment type="caution">
    <text evidence="1">The sequence shown here is derived from an EMBL/GenBank/DDBJ whole genome shotgun (WGS) entry which is preliminary data.</text>
</comment>
<dbReference type="EMBL" id="JAAMOZ010000001">
    <property type="protein sequence ID" value="NIH56502.1"/>
    <property type="molecule type" value="Genomic_DNA"/>
</dbReference>
<organism evidence="1 2">
    <name type="scientific">Brooklawnia cerclae</name>
    <dbReference type="NCBI Taxonomy" id="349934"/>
    <lineage>
        <taxon>Bacteria</taxon>
        <taxon>Bacillati</taxon>
        <taxon>Actinomycetota</taxon>
        <taxon>Actinomycetes</taxon>
        <taxon>Propionibacteriales</taxon>
        <taxon>Propionibacteriaceae</taxon>
        <taxon>Brooklawnia</taxon>
    </lineage>
</organism>
<gene>
    <name evidence="1" type="ORF">FB473_001147</name>
</gene>
<protein>
    <recommendedName>
        <fullName evidence="3">Helix-turn-helix domain-containing protein</fullName>
    </recommendedName>
</protein>
<sequence length="70" mass="7768">MDETIAQLHGQSPDIGEGLRAAVALRHLADSLEAREVARARASGWSWQLIATHLDVTKQAVHKKYAHIDR</sequence>
<evidence type="ECO:0000313" key="2">
    <source>
        <dbReference type="Proteomes" id="UP000749311"/>
    </source>
</evidence>
<proteinExistence type="predicted"/>
<accession>A0ABX0SDN1</accession>
<reference evidence="1 2" key="1">
    <citation type="submission" date="2020-02" db="EMBL/GenBank/DDBJ databases">
        <title>Sequencing the genomes of 1000 actinobacteria strains.</title>
        <authorList>
            <person name="Klenk H.-P."/>
        </authorList>
    </citation>
    <scope>NUCLEOTIDE SEQUENCE [LARGE SCALE GENOMIC DNA]</scope>
    <source>
        <strain evidence="1 2">DSM 19609</strain>
    </source>
</reference>